<reference evidence="1" key="1">
    <citation type="submission" date="2020-03" db="EMBL/GenBank/DDBJ databases">
        <title>The deep terrestrial virosphere.</title>
        <authorList>
            <person name="Holmfeldt K."/>
            <person name="Nilsson E."/>
            <person name="Simone D."/>
            <person name="Lopez-Fernandez M."/>
            <person name="Wu X."/>
            <person name="de Brujin I."/>
            <person name="Lundin D."/>
            <person name="Andersson A."/>
            <person name="Bertilsson S."/>
            <person name="Dopson M."/>
        </authorList>
    </citation>
    <scope>NUCLEOTIDE SEQUENCE</scope>
    <source>
        <strain evidence="1">MM415B04371</strain>
    </source>
</reference>
<accession>A0A6M3LI84</accession>
<organism evidence="1">
    <name type="scientific">viral metagenome</name>
    <dbReference type="NCBI Taxonomy" id="1070528"/>
    <lineage>
        <taxon>unclassified sequences</taxon>
        <taxon>metagenomes</taxon>
        <taxon>organismal metagenomes</taxon>
    </lineage>
</organism>
<proteinExistence type="predicted"/>
<evidence type="ECO:0000313" key="1">
    <source>
        <dbReference type="EMBL" id="QJA93074.1"/>
    </source>
</evidence>
<dbReference type="EMBL" id="MT143120">
    <property type="protein sequence ID" value="QJA93074.1"/>
    <property type="molecule type" value="Genomic_DNA"/>
</dbReference>
<sequence>MEQDIEKMGNVIYKTLKTDSITHRMGNRAYIADILSQALCEAGYRLPCTDKREAVDNLIGEALSEIGCEFNCIKAERNALDVKERLTDQILSLLSPELKECYITCSRCGSKVSNTVLSSLPECIVVRAFVECADCVAKQPEPVEMTDAEWELTRWQLICQAQLKAIVGE</sequence>
<name>A0A6M3LI84_9ZZZZ</name>
<protein>
    <submittedName>
        <fullName evidence="1">Uncharacterized protein</fullName>
    </submittedName>
</protein>
<gene>
    <name evidence="1" type="ORF">MM415B04371_0007</name>
</gene>
<dbReference type="AlphaFoldDB" id="A0A6M3LI84"/>